<accession>A0A4U3JYW7</accession>
<keyword evidence="1" id="KW-0808">Transferase</keyword>
<gene>
    <name evidence="2" type="ORF">EY666_20145</name>
    <name evidence="1" type="ORF">EY666_20280</name>
</gene>
<organism evidence="1 3">
    <name type="scientific">Enterococcus faecalis</name>
    <name type="common">Streptococcus faecalis</name>
    <dbReference type="NCBI Taxonomy" id="1351"/>
    <lineage>
        <taxon>Bacteria</taxon>
        <taxon>Bacillati</taxon>
        <taxon>Bacillota</taxon>
        <taxon>Bacilli</taxon>
        <taxon>Lactobacillales</taxon>
        <taxon>Enterococcaceae</taxon>
        <taxon>Enterococcus</taxon>
    </lineage>
</organism>
<dbReference type="AlphaFoldDB" id="A0A4U3JYW7"/>
<evidence type="ECO:0000313" key="3">
    <source>
        <dbReference type="Proteomes" id="UP000305511"/>
    </source>
</evidence>
<name>A0A4U3JYW7_ENTFL</name>
<proteinExistence type="predicted"/>
<evidence type="ECO:0000313" key="1">
    <source>
        <dbReference type="EMBL" id="TKK53741.1"/>
    </source>
</evidence>
<dbReference type="EMBL" id="SIYF01000827">
    <property type="protein sequence ID" value="TKK54155.1"/>
    <property type="molecule type" value="Genomic_DNA"/>
</dbReference>
<dbReference type="Proteomes" id="UP000305511">
    <property type="component" value="Unassembled WGS sequence"/>
</dbReference>
<sequence>FFMLALYLNQLENGEEVPFVSRNYSI</sequence>
<reference evidence="1 3" key="1">
    <citation type="submission" date="2019-02" db="EMBL/GenBank/DDBJ databases">
        <title>Bacteria dissemination in different level of health care in South Africa: the effectiveness of infections prevention and control.</title>
        <authorList>
            <person name="Shobo C."/>
            <person name="Amoako D.G."/>
            <person name="Allam M."/>
            <person name="Ismail A."/>
            <person name="Bester L.A."/>
            <person name="Essack S.Y."/>
        </authorList>
    </citation>
    <scope>NUCLEOTIDE SEQUENCE [LARGE SCALE GENOMIC DNA]</scope>
    <source>
        <strain evidence="1 3">2SIL2</strain>
    </source>
</reference>
<feature type="non-terminal residue" evidence="1">
    <location>
        <position position="1"/>
    </location>
</feature>
<protein>
    <submittedName>
        <fullName evidence="1">ATP--cob(I)alamin adenosyltransferase</fullName>
    </submittedName>
</protein>
<evidence type="ECO:0000313" key="2">
    <source>
        <dbReference type="EMBL" id="TKK54155.1"/>
    </source>
</evidence>
<dbReference type="GO" id="GO:0016740">
    <property type="term" value="F:transferase activity"/>
    <property type="evidence" value="ECO:0007669"/>
    <property type="project" value="UniProtKB-KW"/>
</dbReference>
<comment type="caution">
    <text evidence="1">The sequence shown here is derived from an EMBL/GenBank/DDBJ whole genome shotgun (WGS) entry which is preliminary data.</text>
</comment>
<dbReference type="EMBL" id="SIYF01000849">
    <property type="protein sequence ID" value="TKK53741.1"/>
    <property type="molecule type" value="Genomic_DNA"/>
</dbReference>